<keyword evidence="2" id="KW-0614">Plasmid</keyword>
<dbReference type="PROSITE" id="PS51186">
    <property type="entry name" value="GNAT"/>
    <property type="match status" value="1"/>
</dbReference>
<dbReference type="KEGG" id="aak:AA2016_6359"/>
<sequence>MDLQIRELLLSDEHLVSALGLDPGQKEFSGGPTTELFDCLRSSPHPSAVHPFIVINHASTIGFFVLREAPALPAWAMPDVMTLHNFRIGAHFQRQGLGSAAVPKAAQWVSDNRPGISRLMLSVNTQNKPADALYQSCGFSFTGASFEGRIGRERIMAGEIATILAQC</sequence>
<evidence type="ECO:0000313" key="5">
    <source>
        <dbReference type="Proteomes" id="UP000577697"/>
    </source>
</evidence>
<reference evidence="2 4" key="1">
    <citation type="submission" date="2016-03" db="EMBL/GenBank/DDBJ databases">
        <title>Complete genome of Aminobacter aminovorans KCTC 2477.</title>
        <authorList>
            <person name="Kim K.M."/>
        </authorList>
    </citation>
    <scope>NUCLEOTIDE SEQUENCE [LARGE SCALE GENOMIC DNA]</scope>
    <source>
        <strain evidence="2 4">KCTC 2477</strain>
        <plasmid evidence="2 4">pAA02</plasmid>
    </source>
</reference>
<keyword evidence="5" id="KW-1185">Reference proteome</keyword>
<dbReference type="RefSeq" id="WP_067969463.1">
    <property type="nucleotide sequence ID" value="NZ_CP015007.1"/>
</dbReference>
<dbReference type="Proteomes" id="UP000577697">
    <property type="component" value="Unassembled WGS sequence"/>
</dbReference>
<gene>
    <name evidence="2" type="ORF">AA2016_6359</name>
    <name evidence="3" type="ORF">FHS67_001292</name>
</gene>
<dbReference type="EMBL" id="CP015007">
    <property type="protein sequence ID" value="AMS45254.1"/>
    <property type="molecule type" value="Genomic_DNA"/>
</dbReference>
<dbReference type="Proteomes" id="UP000075755">
    <property type="component" value="Plasmid pAA02"/>
</dbReference>
<accession>A0AAC9ATF5</accession>
<dbReference type="SUPFAM" id="SSF55729">
    <property type="entry name" value="Acyl-CoA N-acyltransferases (Nat)"/>
    <property type="match status" value="1"/>
</dbReference>
<dbReference type="InterPro" id="IPR016181">
    <property type="entry name" value="Acyl_CoA_acyltransferase"/>
</dbReference>
<geneLocation type="plasmid" evidence="2 4">
    <name>pAA02</name>
</geneLocation>
<organism evidence="2 4">
    <name type="scientific">Aminobacter aminovorans</name>
    <name type="common">Chelatobacter heintzii</name>
    <dbReference type="NCBI Taxonomy" id="83263"/>
    <lineage>
        <taxon>Bacteria</taxon>
        <taxon>Pseudomonadati</taxon>
        <taxon>Pseudomonadota</taxon>
        <taxon>Alphaproteobacteria</taxon>
        <taxon>Hyphomicrobiales</taxon>
        <taxon>Phyllobacteriaceae</taxon>
        <taxon>Aminobacter</taxon>
    </lineage>
</organism>
<dbReference type="GO" id="GO:0016747">
    <property type="term" value="F:acyltransferase activity, transferring groups other than amino-acyl groups"/>
    <property type="evidence" value="ECO:0007669"/>
    <property type="project" value="InterPro"/>
</dbReference>
<dbReference type="Gene3D" id="3.40.630.30">
    <property type="match status" value="1"/>
</dbReference>
<evidence type="ECO:0000313" key="2">
    <source>
        <dbReference type="EMBL" id="AMS45254.1"/>
    </source>
</evidence>
<name>A0AAC9ATF5_AMIAI</name>
<dbReference type="AlphaFoldDB" id="A0AAC9ATF5"/>
<feature type="domain" description="N-acetyltransferase" evidence="1">
    <location>
        <begin position="3"/>
        <end position="161"/>
    </location>
</feature>
<evidence type="ECO:0000313" key="3">
    <source>
        <dbReference type="EMBL" id="MBB3704982.1"/>
    </source>
</evidence>
<dbReference type="Pfam" id="PF00583">
    <property type="entry name" value="Acetyltransf_1"/>
    <property type="match status" value="1"/>
</dbReference>
<reference evidence="3 5" key="2">
    <citation type="submission" date="2020-08" db="EMBL/GenBank/DDBJ databases">
        <title>Genomic Encyclopedia of Type Strains, Phase IV (KMG-IV): sequencing the most valuable type-strain genomes for metagenomic binning, comparative biology and taxonomic classification.</title>
        <authorList>
            <person name="Goeker M."/>
        </authorList>
    </citation>
    <scope>NUCLEOTIDE SEQUENCE [LARGE SCALE GENOMIC DNA]</scope>
    <source>
        <strain evidence="3 5">DSM 10368</strain>
    </source>
</reference>
<protein>
    <submittedName>
        <fullName evidence="2">Pyridoxal-5'-phosphate-dependent protein beta subunit</fullName>
    </submittedName>
    <submittedName>
        <fullName evidence="3">RimJ/RimL family protein N-acetyltransferase</fullName>
    </submittedName>
</protein>
<evidence type="ECO:0000313" key="4">
    <source>
        <dbReference type="Proteomes" id="UP000075755"/>
    </source>
</evidence>
<proteinExistence type="predicted"/>
<dbReference type="InterPro" id="IPR000182">
    <property type="entry name" value="GNAT_dom"/>
</dbReference>
<dbReference type="EMBL" id="JACICB010000004">
    <property type="protein sequence ID" value="MBB3704982.1"/>
    <property type="molecule type" value="Genomic_DNA"/>
</dbReference>
<evidence type="ECO:0000259" key="1">
    <source>
        <dbReference type="PROSITE" id="PS51186"/>
    </source>
</evidence>